<accession>M9R8P6</accession>
<dbReference type="OrthoDB" id="8479746at2"/>
<dbReference type="RefSeq" id="WP_015500578.1">
    <property type="nucleotide sequence ID" value="NC_020911.1"/>
</dbReference>
<keyword evidence="1" id="KW-0472">Membrane</keyword>
<dbReference type="AlphaFoldDB" id="M9R8P6"/>
<evidence type="ECO:0000313" key="3">
    <source>
        <dbReference type="Proteomes" id="UP000005307"/>
    </source>
</evidence>
<proteinExistence type="predicted"/>
<protein>
    <recommendedName>
        <fullName evidence="4">DUF998 domain-containing protein</fullName>
    </recommendedName>
</protein>
<dbReference type="EMBL" id="CP003740">
    <property type="protein sequence ID" value="AGI68592.1"/>
    <property type="molecule type" value="Genomic_DNA"/>
</dbReference>
<keyword evidence="1" id="KW-1133">Transmembrane helix</keyword>
<feature type="transmembrane region" description="Helical" evidence="1">
    <location>
        <begin position="95"/>
        <end position="113"/>
    </location>
</feature>
<dbReference type="KEGG" id="oat:OAN307_c30490"/>
<feature type="transmembrane region" description="Helical" evidence="1">
    <location>
        <begin position="12"/>
        <end position="34"/>
    </location>
</feature>
<reference evidence="2 3" key="1">
    <citation type="journal article" date="2013" name="PLoS ONE">
        <title>Poles Apart: Arctic and Antarctic Octadecabacter strains Share High Genome Plasticity and a New Type of Xanthorhodopsin.</title>
        <authorList>
            <person name="Vollmers J."/>
            <person name="Voget S."/>
            <person name="Dietrich S."/>
            <person name="Gollnow K."/>
            <person name="Smits M."/>
            <person name="Meyer K."/>
            <person name="Brinkhoff T."/>
            <person name="Simon M."/>
            <person name="Daniel R."/>
        </authorList>
    </citation>
    <scope>NUCLEOTIDE SEQUENCE [LARGE SCALE GENOMIC DNA]</scope>
    <source>
        <strain evidence="2 3">307</strain>
    </source>
</reference>
<dbReference type="Proteomes" id="UP000005307">
    <property type="component" value="Chromosome"/>
</dbReference>
<dbReference type="HOGENOM" id="CLU_1500267_0_0_5"/>
<feature type="transmembrane region" description="Helical" evidence="1">
    <location>
        <begin position="133"/>
        <end position="151"/>
    </location>
</feature>
<evidence type="ECO:0000313" key="2">
    <source>
        <dbReference type="EMBL" id="AGI68592.1"/>
    </source>
</evidence>
<keyword evidence="3" id="KW-1185">Reference proteome</keyword>
<sequence>MNTSNLVITKGGILMVFGMLIFLTYAVIFLFVSLSGVGFEIGVYTLSGVTPAELDTINPAIMAYMNHLHVAVSGFIASTSFAVIALVWCGVQRGYWWAWWAAMISPSVAFILISSLDYAGDFKHNWVAHAGPIYLGMLVFLIGGLITLNSLTQSKIKPRIKVRHIPSREREMLKLTFDPKIPYS</sequence>
<gene>
    <name evidence="2" type="ORF">OAN307_c30490</name>
</gene>
<evidence type="ECO:0008006" key="4">
    <source>
        <dbReference type="Google" id="ProtNLM"/>
    </source>
</evidence>
<dbReference type="eggNOG" id="ENOG5031B8V">
    <property type="taxonomic scope" value="Bacteria"/>
</dbReference>
<evidence type="ECO:0000256" key="1">
    <source>
        <dbReference type="SAM" id="Phobius"/>
    </source>
</evidence>
<keyword evidence="1" id="KW-0812">Transmembrane</keyword>
<name>M9R8P6_9RHOB</name>
<organism evidence="2 3">
    <name type="scientific">Octadecabacter antarcticus 307</name>
    <dbReference type="NCBI Taxonomy" id="391626"/>
    <lineage>
        <taxon>Bacteria</taxon>
        <taxon>Pseudomonadati</taxon>
        <taxon>Pseudomonadota</taxon>
        <taxon>Alphaproteobacteria</taxon>
        <taxon>Rhodobacterales</taxon>
        <taxon>Roseobacteraceae</taxon>
        <taxon>Octadecabacter</taxon>
    </lineage>
</organism>
<feature type="transmembrane region" description="Helical" evidence="1">
    <location>
        <begin position="68"/>
        <end position="88"/>
    </location>
</feature>